<sequence>MTGTLRSMWQVVPVWWLVVGVGLVVTGGVVARRVALRAREDLPGPAGGLTLAVGLSLAFWGLVAVVVGLVVVLR</sequence>
<dbReference type="AlphaFoldDB" id="A0A4P6ENS1"/>
<reference evidence="2 3" key="1">
    <citation type="submission" date="2019-01" db="EMBL/GenBank/DDBJ databases">
        <title>Genome sequencing of strain 2JSPR-7.</title>
        <authorList>
            <person name="Heo J."/>
            <person name="Kim S.-J."/>
            <person name="Kim J.-S."/>
            <person name="Hong S.-B."/>
            <person name="Kwon S.-W."/>
        </authorList>
    </citation>
    <scope>NUCLEOTIDE SEQUENCE [LARGE SCALE GENOMIC DNA]</scope>
    <source>
        <strain evidence="2 3">2JSPR-7</strain>
    </source>
</reference>
<dbReference type="Proteomes" id="UP000291758">
    <property type="component" value="Chromosome"/>
</dbReference>
<evidence type="ECO:0000313" key="3">
    <source>
        <dbReference type="Proteomes" id="UP000291758"/>
    </source>
</evidence>
<feature type="transmembrane region" description="Helical" evidence="1">
    <location>
        <begin position="51"/>
        <end position="73"/>
    </location>
</feature>
<organism evidence="2 3">
    <name type="scientific">Xylanimonas allomyrinae</name>
    <dbReference type="NCBI Taxonomy" id="2509459"/>
    <lineage>
        <taxon>Bacteria</taxon>
        <taxon>Bacillati</taxon>
        <taxon>Actinomycetota</taxon>
        <taxon>Actinomycetes</taxon>
        <taxon>Micrococcales</taxon>
        <taxon>Promicromonosporaceae</taxon>
        <taxon>Xylanimonas</taxon>
    </lineage>
</organism>
<protein>
    <submittedName>
        <fullName evidence="2">Uncharacterized protein</fullName>
    </submittedName>
</protein>
<keyword evidence="1" id="KW-1133">Transmembrane helix</keyword>
<evidence type="ECO:0000256" key="1">
    <source>
        <dbReference type="SAM" id="Phobius"/>
    </source>
</evidence>
<keyword evidence="1" id="KW-0812">Transmembrane</keyword>
<keyword evidence="1" id="KW-0472">Membrane</keyword>
<evidence type="ECO:0000313" key="2">
    <source>
        <dbReference type="EMBL" id="QAY62989.1"/>
    </source>
</evidence>
<feature type="transmembrane region" description="Helical" evidence="1">
    <location>
        <begin position="12"/>
        <end position="31"/>
    </location>
</feature>
<dbReference type="EMBL" id="CP035495">
    <property type="protein sequence ID" value="QAY62989.1"/>
    <property type="molecule type" value="Genomic_DNA"/>
</dbReference>
<proteinExistence type="predicted"/>
<name>A0A4P6ENS1_9MICO</name>
<dbReference type="RefSeq" id="WP_129203661.1">
    <property type="nucleotide sequence ID" value="NZ_CP035495.1"/>
</dbReference>
<keyword evidence="3" id="KW-1185">Reference proteome</keyword>
<accession>A0A4P6ENS1</accession>
<gene>
    <name evidence="2" type="ORF">ET495_06735</name>
</gene>
<dbReference type="KEGG" id="xyl:ET495_06735"/>